<gene>
    <name evidence="2" type="ORF">SAMN05421507_108110</name>
</gene>
<dbReference type="RefSeq" id="WP_218130368.1">
    <property type="nucleotide sequence ID" value="NZ_FNIX01000008.1"/>
</dbReference>
<dbReference type="InterPro" id="IPR045592">
    <property type="entry name" value="DUF6461"/>
</dbReference>
<dbReference type="Proteomes" id="UP000199691">
    <property type="component" value="Unassembled WGS sequence"/>
</dbReference>
<sequence>MRQMRNEMDARKTVLNAGDYLFGQSLVSPNGAYALEHRTDGTLVLRDNRASRDLWQIGGPQSEGAWLYLLTEGLLVLRTLAGVPVWSSGRIDRRVTAALVRDDGRLVLVDADGDQRWSRDPVDAALAACSPPARGDRLSRGEVLVGSIASPNGRYALSQTPDGRCELHTTPETPGGRRSVWSRWVGAPGAVLSLGQDGVLRAGSDSTVLQRWTGRMRLDASSVVVAEVVVRDIGDVVLLRDDGTEIDVTGTAAEEARLAEIDREFAQREAEEEAKPVRPSGSGMATDWFDSLELSDFFTITWVQGIDGREALSRLGADSEAITPMTYDEAVSAAYPEDDEKGSSAFAVPVGGWVAVIEPNGFQGVYQAPGMSAGTQAIVYHEGMDGTHLAWHRNGEPLAVYSEDDYFELADGEPAPEGMDRSAFAPFMARIGLGVYREEDEDESDFLPPALEIACLAAGVVPEPEHFAGTRLGAVSPAWG</sequence>
<dbReference type="SUPFAM" id="SSF51110">
    <property type="entry name" value="alpha-D-mannose-specific plant lectins"/>
    <property type="match status" value="1"/>
</dbReference>
<dbReference type="InterPro" id="IPR001480">
    <property type="entry name" value="Bulb-type_lectin_dom"/>
</dbReference>
<dbReference type="PROSITE" id="PS50927">
    <property type="entry name" value="BULB_LECTIN"/>
    <property type="match status" value="1"/>
</dbReference>
<name>A0A1H0SLE0_9PSEU</name>
<keyword evidence="3" id="KW-1185">Reference proteome</keyword>
<reference evidence="3" key="1">
    <citation type="submission" date="2016-10" db="EMBL/GenBank/DDBJ databases">
        <authorList>
            <person name="Varghese N."/>
            <person name="Submissions S."/>
        </authorList>
    </citation>
    <scope>NUCLEOTIDE SEQUENCE [LARGE SCALE GENOMIC DNA]</scope>
    <source>
        <strain evidence="3">CGMCC 4.6609</strain>
    </source>
</reference>
<proteinExistence type="predicted"/>
<organism evidence="2 3">
    <name type="scientific">Lentzea jiangxiensis</name>
    <dbReference type="NCBI Taxonomy" id="641025"/>
    <lineage>
        <taxon>Bacteria</taxon>
        <taxon>Bacillati</taxon>
        <taxon>Actinomycetota</taxon>
        <taxon>Actinomycetes</taxon>
        <taxon>Pseudonocardiales</taxon>
        <taxon>Pseudonocardiaceae</taxon>
        <taxon>Lentzea</taxon>
    </lineage>
</organism>
<dbReference type="InterPro" id="IPR011047">
    <property type="entry name" value="Quinoprotein_ADH-like_sf"/>
</dbReference>
<dbReference type="Gene3D" id="2.90.10.30">
    <property type="match status" value="2"/>
</dbReference>
<protein>
    <recommendedName>
        <fullName evidence="1">Bulb-type lectin domain-containing protein</fullName>
    </recommendedName>
</protein>
<evidence type="ECO:0000313" key="2">
    <source>
        <dbReference type="EMBL" id="SDP41966.1"/>
    </source>
</evidence>
<evidence type="ECO:0000259" key="1">
    <source>
        <dbReference type="PROSITE" id="PS50927"/>
    </source>
</evidence>
<dbReference type="AlphaFoldDB" id="A0A1H0SLE0"/>
<dbReference type="STRING" id="641025.SAMN05421507_108110"/>
<feature type="domain" description="Bulb-type lectin" evidence="1">
    <location>
        <begin position="11"/>
        <end position="121"/>
    </location>
</feature>
<evidence type="ECO:0000313" key="3">
    <source>
        <dbReference type="Proteomes" id="UP000199691"/>
    </source>
</evidence>
<accession>A0A1H0SLE0</accession>
<dbReference type="Pfam" id="PF20062">
    <property type="entry name" value="DUF6461"/>
    <property type="match status" value="1"/>
</dbReference>
<dbReference type="SUPFAM" id="SSF50998">
    <property type="entry name" value="Quinoprotein alcohol dehydrogenase-like"/>
    <property type="match status" value="1"/>
</dbReference>
<dbReference type="EMBL" id="FNIX01000008">
    <property type="protein sequence ID" value="SDP41966.1"/>
    <property type="molecule type" value="Genomic_DNA"/>
</dbReference>
<dbReference type="InterPro" id="IPR036426">
    <property type="entry name" value="Bulb-type_lectin_dom_sf"/>
</dbReference>